<feature type="domain" description="Thiolase C-terminal" evidence="9">
    <location>
        <begin position="267"/>
        <end position="386"/>
    </location>
</feature>
<keyword evidence="3 7" id="KW-0808">Transferase</keyword>
<dbReference type="Pfam" id="PF00108">
    <property type="entry name" value="Thiolase_N"/>
    <property type="match status" value="1"/>
</dbReference>
<dbReference type="InterPro" id="IPR020610">
    <property type="entry name" value="Thiolase_AS"/>
</dbReference>
<feature type="active site" description="Proton acceptor" evidence="6">
    <location>
        <position position="374"/>
    </location>
</feature>
<proteinExistence type="inferred from homology"/>
<feature type="domain" description="Thiolase N-terminal" evidence="8">
    <location>
        <begin position="4"/>
        <end position="258"/>
    </location>
</feature>
<evidence type="ECO:0000256" key="7">
    <source>
        <dbReference type="RuleBase" id="RU003557"/>
    </source>
</evidence>
<dbReference type="InterPro" id="IPR002155">
    <property type="entry name" value="Thiolase"/>
</dbReference>
<dbReference type="Proteomes" id="UP000286773">
    <property type="component" value="Unassembled WGS sequence"/>
</dbReference>
<dbReference type="PANTHER" id="PTHR18919">
    <property type="entry name" value="ACETYL-COA C-ACYLTRANSFERASE"/>
    <property type="match status" value="1"/>
</dbReference>
<gene>
    <name evidence="10" type="ORF">CBF27_02860</name>
</gene>
<evidence type="ECO:0000256" key="2">
    <source>
        <dbReference type="ARBA" id="ARBA00012705"/>
    </source>
</evidence>
<keyword evidence="11" id="KW-1185">Reference proteome</keyword>
<dbReference type="EC" id="2.3.1.9" evidence="2"/>
<evidence type="ECO:0000259" key="9">
    <source>
        <dbReference type="Pfam" id="PF02803"/>
    </source>
</evidence>
<dbReference type="PROSITE" id="PS00099">
    <property type="entry name" value="THIOLASE_3"/>
    <property type="match status" value="1"/>
</dbReference>
<evidence type="ECO:0000256" key="1">
    <source>
        <dbReference type="ARBA" id="ARBA00010982"/>
    </source>
</evidence>
<feature type="active site" description="Acyl-thioester intermediate" evidence="6">
    <location>
        <position position="88"/>
    </location>
</feature>
<dbReference type="Pfam" id="PF02803">
    <property type="entry name" value="Thiolase_C"/>
    <property type="match status" value="1"/>
</dbReference>
<reference evidence="10 11" key="1">
    <citation type="submission" date="2017-05" db="EMBL/GenBank/DDBJ databases">
        <title>Vagococcus spp. assemblies.</title>
        <authorList>
            <person name="Gulvik C.A."/>
        </authorList>
    </citation>
    <scope>NUCLEOTIDE SEQUENCE [LARGE SCALE GENOMIC DNA]</scope>
    <source>
        <strain evidence="10 11">LMG 24798</strain>
    </source>
</reference>
<dbReference type="InterPro" id="IPR016039">
    <property type="entry name" value="Thiolase-like"/>
</dbReference>
<comment type="similarity">
    <text evidence="1 7">Belongs to the thiolase-like superfamily. Thiolase family.</text>
</comment>
<evidence type="ECO:0000256" key="6">
    <source>
        <dbReference type="PIRSR" id="PIRSR000429-1"/>
    </source>
</evidence>
<dbReference type="RefSeq" id="WP_126812224.1">
    <property type="nucleotide sequence ID" value="NZ_NGKC01000002.1"/>
</dbReference>
<accession>A0A430B0K8</accession>
<comment type="caution">
    <text evidence="10">The sequence shown here is derived from an EMBL/GenBank/DDBJ whole genome shotgun (WGS) entry which is preliminary data.</text>
</comment>
<evidence type="ECO:0000313" key="10">
    <source>
        <dbReference type="EMBL" id="RSU13858.1"/>
    </source>
</evidence>
<dbReference type="InterPro" id="IPR020615">
    <property type="entry name" value="Thiolase_acyl_enz_int_AS"/>
</dbReference>
<dbReference type="InterPro" id="IPR020617">
    <property type="entry name" value="Thiolase_C"/>
</dbReference>
<organism evidence="10 11">
    <name type="scientific">Vagococcus acidifermentans</name>
    <dbReference type="NCBI Taxonomy" id="564710"/>
    <lineage>
        <taxon>Bacteria</taxon>
        <taxon>Bacillati</taxon>
        <taxon>Bacillota</taxon>
        <taxon>Bacilli</taxon>
        <taxon>Lactobacillales</taxon>
        <taxon>Enterococcaceae</taxon>
        <taxon>Vagococcus</taxon>
    </lineage>
</organism>
<protein>
    <recommendedName>
        <fullName evidence="2">acetyl-CoA C-acetyltransferase</fullName>
        <ecNumber evidence="2">2.3.1.9</ecNumber>
    </recommendedName>
    <alternativeName>
        <fullName evidence="5">Acetoacetyl-CoA thiolase</fullName>
    </alternativeName>
</protein>
<dbReference type="EMBL" id="NGKC01000002">
    <property type="protein sequence ID" value="RSU13858.1"/>
    <property type="molecule type" value="Genomic_DNA"/>
</dbReference>
<evidence type="ECO:0000313" key="11">
    <source>
        <dbReference type="Proteomes" id="UP000286773"/>
    </source>
</evidence>
<dbReference type="InterPro" id="IPR020616">
    <property type="entry name" value="Thiolase_N"/>
</dbReference>
<feature type="active site" description="Proton acceptor" evidence="6">
    <location>
        <position position="344"/>
    </location>
</feature>
<evidence type="ECO:0000256" key="4">
    <source>
        <dbReference type="ARBA" id="ARBA00023315"/>
    </source>
</evidence>
<dbReference type="GO" id="GO:0003985">
    <property type="term" value="F:acetyl-CoA C-acetyltransferase activity"/>
    <property type="evidence" value="ECO:0007669"/>
    <property type="project" value="UniProtKB-EC"/>
</dbReference>
<dbReference type="CDD" id="cd00751">
    <property type="entry name" value="thiolase"/>
    <property type="match status" value="1"/>
</dbReference>
<evidence type="ECO:0000256" key="5">
    <source>
        <dbReference type="ARBA" id="ARBA00030755"/>
    </source>
</evidence>
<dbReference type="InterPro" id="IPR020613">
    <property type="entry name" value="Thiolase_CS"/>
</dbReference>
<dbReference type="OrthoDB" id="9764892at2"/>
<dbReference type="SUPFAM" id="SSF53901">
    <property type="entry name" value="Thiolase-like"/>
    <property type="match status" value="2"/>
</dbReference>
<dbReference type="NCBIfam" id="TIGR01930">
    <property type="entry name" value="AcCoA-C-Actrans"/>
    <property type="match status" value="1"/>
</dbReference>
<dbReference type="PROSITE" id="PS00737">
    <property type="entry name" value="THIOLASE_2"/>
    <property type="match status" value="1"/>
</dbReference>
<keyword evidence="4 7" id="KW-0012">Acyltransferase</keyword>
<dbReference type="PROSITE" id="PS00098">
    <property type="entry name" value="THIOLASE_1"/>
    <property type="match status" value="1"/>
</dbReference>
<name>A0A430B0K8_9ENTE</name>
<dbReference type="PANTHER" id="PTHR18919:SF107">
    <property type="entry name" value="ACETYL-COA ACETYLTRANSFERASE, CYTOSOLIC"/>
    <property type="match status" value="1"/>
</dbReference>
<dbReference type="Gene3D" id="3.40.47.10">
    <property type="match status" value="2"/>
</dbReference>
<dbReference type="PIRSF" id="PIRSF000429">
    <property type="entry name" value="Ac-CoA_Ac_transf"/>
    <property type="match status" value="1"/>
</dbReference>
<evidence type="ECO:0000256" key="3">
    <source>
        <dbReference type="ARBA" id="ARBA00022679"/>
    </source>
</evidence>
<dbReference type="AlphaFoldDB" id="A0A430B0K8"/>
<dbReference type="FunFam" id="3.40.47.10:FF:000010">
    <property type="entry name" value="Acetyl-CoA acetyltransferase (Thiolase)"/>
    <property type="match status" value="1"/>
</dbReference>
<evidence type="ECO:0000259" key="8">
    <source>
        <dbReference type="Pfam" id="PF00108"/>
    </source>
</evidence>
<sequence>MQEVVIVSAVRTPIGKFNGAFADISPVELGTLTTIEALKRSGISPDEVDQVILGNVLQAGLGQNIARQILVHAGISFTKPAMTINEVCGSGLKAVILGKQAIQLGESDVVVVGGVESMSQAPYLLPRALKDEAIEENLIDSMIHDGLTDIFTKKHMGITAENVAEKYHISREAQDRFALESQMKAAEATRSRKFANEIVPVVLKDGTVLAHDEGIRGNSTLEKLSTLRTVFKENGTVTAGNASTINDGASVLILMSKEKADNENIPYLAVLGSYVEIGNEPDYMGYAPYYAIKNLLKKTGKTVSDIDLYEINEAFASQSLAVMQDLNLPHERTNIHGGAIALGHPIGASGARILTSLVHQLNDYDKQTGIASLCVGGGIGLALMIHRD</sequence>